<feature type="non-terminal residue" evidence="2">
    <location>
        <position position="77"/>
    </location>
</feature>
<reference evidence="2" key="1">
    <citation type="journal article" date="2016" name="Proc. Natl. Acad. Sci. U.S.A.">
        <title>Lipid metabolic changes in an early divergent fungus govern the establishment of a mutualistic symbiosis with endobacteria.</title>
        <authorList>
            <person name="Lastovetsky O.A."/>
            <person name="Gaspar M.L."/>
            <person name="Mondo S.J."/>
            <person name="LaButti K.M."/>
            <person name="Sandor L."/>
            <person name="Grigoriev I.V."/>
            <person name="Henry S.A."/>
            <person name="Pawlowska T.E."/>
        </authorList>
    </citation>
    <scope>NUCLEOTIDE SEQUENCE [LARGE SCALE GENOMIC DNA]</scope>
    <source>
        <strain evidence="2">ATCC 52814</strain>
    </source>
</reference>
<gene>
    <name evidence="2" type="ORF">BCV72DRAFT_314522</name>
</gene>
<feature type="transmembrane region" description="Helical" evidence="1">
    <location>
        <begin position="30"/>
        <end position="50"/>
    </location>
</feature>
<dbReference type="Proteomes" id="UP000242414">
    <property type="component" value="Unassembled WGS sequence"/>
</dbReference>
<keyword evidence="1" id="KW-1133">Transmembrane helix</keyword>
<keyword evidence="1" id="KW-0812">Transmembrane</keyword>
<protein>
    <submittedName>
        <fullName evidence="2">Uncharacterized protein</fullName>
    </submittedName>
</protein>
<name>A0A1X0REM9_RHIZD</name>
<dbReference type="AlphaFoldDB" id="A0A1X0REM9"/>
<evidence type="ECO:0000313" key="2">
    <source>
        <dbReference type="EMBL" id="ORE10391.1"/>
    </source>
</evidence>
<evidence type="ECO:0000256" key="1">
    <source>
        <dbReference type="SAM" id="Phobius"/>
    </source>
</evidence>
<organism evidence="2">
    <name type="scientific">Rhizopus microsporus var. microsporus</name>
    <dbReference type="NCBI Taxonomy" id="86635"/>
    <lineage>
        <taxon>Eukaryota</taxon>
        <taxon>Fungi</taxon>
        <taxon>Fungi incertae sedis</taxon>
        <taxon>Mucoromycota</taxon>
        <taxon>Mucoromycotina</taxon>
        <taxon>Mucoromycetes</taxon>
        <taxon>Mucorales</taxon>
        <taxon>Mucorineae</taxon>
        <taxon>Rhizopodaceae</taxon>
        <taxon>Rhizopus</taxon>
    </lineage>
</organism>
<dbReference type="EMBL" id="KV921866">
    <property type="protein sequence ID" value="ORE10391.1"/>
    <property type="molecule type" value="Genomic_DNA"/>
</dbReference>
<accession>A0A1X0REM9</accession>
<sequence length="77" mass="8876">MKTIPLTCPVNLANCLEPKVIKAITEKKPLTGHAVIVFTILTINSLLRFFHLYVKTLHFQLCDLGCWDHSFLYLFEL</sequence>
<keyword evidence="1" id="KW-0472">Membrane</keyword>
<dbReference type="VEuPathDB" id="FungiDB:BCV72DRAFT_314522"/>
<proteinExistence type="predicted"/>